<evidence type="ECO:0000313" key="1">
    <source>
        <dbReference type="EMBL" id="MFC0273953.1"/>
    </source>
</evidence>
<organism evidence="1 2">
    <name type="scientific">Metabacillus herbersteinensis</name>
    <dbReference type="NCBI Taxonomy" id="283816"/>
    <lineage>
        <taxon>Bacteria</taxon>
        <taxon>Bacillati</taxon>
        <taxon>Bacillota</taxon>
        <taxon>Bacilli</taxon>
        <taxon>Bacillales</taxon>
        <taxon>Bacillaceae</taxon>
        <taxon>Metabacillus</taxon>
    </lineage>
</organism>
<accession>A0ABV6GJT1</accession>
<gene>
    <name evidence="1" type="ORF">ACFFIX_21475</name>
</gene>
<dbReference type="InterPro" id="IPR025004">
    <property type="entry name" value="SenN/SenS"/>
</dbReference>
<dbReference type="EMBL" id="JBHLVO010000027">
    <property type="protein sequence ID" value="MFC0273953.1"/>
    <property type="molecule type" value="Genomic_DNA"/>
</dbReference>
<reference evidence="1 2" key="1">
    <citation type="submission" date="2024-09" db="EMBL/GenBank/DDBJ databases">
        <authorList>
            <person name="Sun Q."/>
            <person name="Mori K."/>
        </authorList>
    </citation>
    <scope>NUCLEOTIDE SEQUENCE [LARGE SCALE GENOMIC DNA]</scope>
    <source>
        <strain evidence="1 2">CCM 7228</strain>
    </source>
</reference>
<sequence>MKRKVSFVELVKKNKEDLLKDKKQVAKIEERLDARHVMPKK</sequence>
<proteinExistence type="predicted"/>
<name>A0ABV6GJT1_9BACI</name>
<keyword evidence="2" id="KW-1185">Reference proteome</keyword>
<protein>
    <submittedName>
        <fullName evidence="1">FbpB family small basic protein</fullName>
    </submittedName>
</protein>
<evidence type="ECO:0000313" key="2">
    <source>
        <dbReference type="Proteomes" id="UP001589854"/>
    </source>
</evidence>
<dbReference type="Proteomes" id="UP001589854">
    <property type="component" value="Unassembled WGS sequence"/>
</dbReference>
<comment type="caution">
    <text evidence="1">The sequence shown here is derived from an EMBL/GenBank/DDBJ whole genome shotgun (WGS) entry which is preliminary data.</text>
</comment>
<dbReference type="RefSeq" id="WP_285855299.1">
    <property type="nucleotide sequence ID" value="NZ_JBHLVO010000027.1"/>
</dbReference>
<dbReference type="Pfam" id="PF13040">
    <property type="entry name" value="Fur_reg_FbpB"/>
    <property type="match status" value="1"/>
</dbReference>